<protein>
    <submittedName>
        <fullName evidence="2">Uncharacterized protein</fullName>
    </submittedName>
</protein>
<reference evidence="2" key="1">
    <citation type="submission" date="2022-10" db="EMBL/GenBank/DDBJ databases">
        <authorList>
            <person name="Chen Y."/>
            <person name="Dougan E. K."/>
            <person name="Chan C."/>
            <person name="Rhodes N."/>
            <person name="Thang M."/>
        </authorList>
    </citation>
    <scope>NUCLEOTIDE SEQUENCE</scope>
</reference>
<dbReference type="EMBL" id="CAMXCT020001335">
    <property type="protein sequence ID" value="CAL1142491.1"/>
    <property type="molecule type" value="Genomic_DNA"/>
</dbReference>
<dbReference type="Proteomes" id="UP001152797">
    <property type="component" value="Unassembled WGS sequence"/>
</dbReference>
<sequence length="274" mass="29868">MLTQDMTLYHSWVESYDKKEETNQKGIETVREAEGDHSQAAVAAAREDADGGKGNGKNGRPKPKPKPSTGPKTKTDEQLARAAVVKANSNLLEISQWRYKLESAGMAQAVAAAFVGQMEEEANKLRDAKSALESALSKGEALSDATVSLSDANKAYHTASLQVRKNCDHSYADYLISSLGRGATSCAELQRAAQASVQEAQAHDGHLSELTTRMARLGCYGKYPGNIERLDLCRFPVFALRVSRLVPDYSLLFWMDITQVWTLRGSLCLLGLIG</sequence>
<dbReference type="EMBL" id="CAMXCT030001335">
    <property type="protein sequence ID" value="CAL4776428.1"/>
    <property type="molecule type" value="Genomic_DNA"/>
</dbReference>
<reference evidence="3 4" key="2">
    <citation type="submission" date="2024-05" db="EMBL/GenBank/DDBJ databases">
        <authorList>
            <person name="Chen Y."/>
            <person name="Shah S."/>
            <person name="Dougan E. K."/>
            <person name="Thang M."/>
            <person name="Chan C."/>
        </authorList>
    </citation>
    <scope>NUCLEOTIDE SEQUENCE [LARGE SCALE GENOMIC DNA]</scope>
</reference>
<feature type="region of interest" description="Disordered" evidence="1">
    <location>
        <begin position="31"/>
        <end position="76"/>
    </location>
</feature>
<proteinExistence type="predicted"/>
<keyword evidence="4" id="KW-1185">Reference proteome</keyword>
<comment type="caution">
    <text evidence="2">The sequence shown here is derived from an EMBL/GenBank/DDBJ whole genome shotgun (WGS) entry which is preliminary data.</text>
</comment>
<organism evidence="2">
    <name type="scientific">Cladocopium goreaui</name>
    <dbReference type="NCBI Taxonomy" id="2562237"/>
    <lineage>
        <taxon>Eukaryota</taxon>
        <taxon>Sar</taxon>
        <taxon>Alveolata</taxon>
        <taxon>Dinophyceae</taxon>
        <taxon>Suessiales</taxon>
        <taxon>Symbiodiniaceae</taxon>
        <taxon>Cladocopium</taxon>
    </lineage>
</organism>
<name>A0A9P1CCV6_9DINO</name>
<evidence type="ECO:0000313" key="4">
    <source>
        <dbReference type="Proteomes" id="UP001152797"/>
    </source>
</evidence>
<gene>
    <name evidence="2" type="ORF">C1SCF055_LOCUS16210</name>
</gene>
<evidence type="ECO:0000256" key="1">
    <source>
        <dbReference type="SAM" id="MobiDB-lite"/>
    </source>
</evidence>
<evidence type="ECO:0000313" key="3">
    <source>
        <dbReference type="EMBL" id="CAL4776428.1"/>
    </source>
</evidence>
<dbReference type="AlphaFoldDB" id="A0A9P1CCV6"/>
<evidence type="ECO:0000313" key="2">
    <source>
        <dbReference type="EMBL" id="CAI3989116.1"/>
    </source>
</evidence>
<dbReference type="EMBL" id="CAMXCT010001335">
    <property type="protein sequence ID" value="CAI3989116.1"/>
    <property type="molecule type" value="Genomic_DNA"/>
</dbReference>
<accession>A0A9P1CCV6</accession>